<dbReference type="PROSITE" id="PS50127">
    <property type="entry name" value="UBC_2"/>
    <property type="match status" value="1"/>
</dbReference>
<feature type="region of interest" description="Disordered" evidence="1">
    <location>
        <begin position="180"/>
        <end position="206"/>
    </location>
</feature>
<dbReference type="SUPFAM" id="SSF54495">
    <property type="entry name" value="UBC-like"/>
    <property type="match status" value="1"/>
</dbReference>
<evidence type="ECO:0000313" key="4">
    <source>
        <dbReference type="EMBL" id="CAF0718241.1"/>
    </source>
</evidence>
<dbReference type="InterPro" id="IPR016135">
    <property type="entry name" value="UBQ-conjugating_enzyme/RWD"/>
</dbReference>
<organism evidence="4 5">
    <name type="scientific">Brachionus calyciflorus</name>
    <dbReference type="NCBI Taxonomy" id="104777"/>
    <lineage>
        <taxon>Eukaryota</taxon>
        <taxon>Metazoa</taxon>
        <taxon>Spiralia</taxon>
        <taxon>Gnathifera</taxon>
        <taxon>Rotifera</taxon>
        <taxon>Eurotatoria</taxon>
        <taxon>Monogononta</taxon>
        <taxon>Pseudotrocha</taxon>
        <taxon>Ploima</taxon>
        <taxon>Brachionidae</taxon>
        <taxon>Brachionus</taxon>
    </lineage>
</organism>
<accession>A0A813M544</accession>
<name>A0A813M544_9BILA</name>
<feature type="compositionally biased region" description="Basic and acidic residues" evidence="1">
    <location>
        <begin position="185"/>
        <end position="194"/>
    </location>
</feature>
<keyword evidence="2" id="KW-0472">Membrane</keyword>
<dbReference type="Proteomes" id="UP000663879">
    <property type="component" value="Unassembled WGS sequence"/>
</dbReference>
<dbReference type="Pfam" id="PF00179">
    <property type="entry name" value="UQ_con"/>
    <property type="match status" value="1"/>
</dbReference>
<dbReference type="Gene3D" id="3.10.110.10">
    <property type="entry name" value="Ubiquitin Conjugating Enzyme"/>
    <property type="match status" value="1"/>
</dbReference>
<comment type="caution">
    <text evidence="4">The sequence shown here is derived from an EMBL/GenBank/DDBJ whole genome shotgun (WGS) entry which is preliminary data.</text>
</comment>
<proteinExistence type="predicted"/>
<sequence length="284" mass="31979">MSFNTRSPAVKRLLKEAQELSQSSELFYAQPLEDNLFEWHFTIRGPPDSDFDGGIYHGRILLPAEYPMKPPSIILLTPSGRFKVNEKICLSISGHHPETWLPSWSIRTALLALIGFMPTLGEGALGSLDYTTDERKALAKKSVSYTCSVCKTQNSEILPELTEKSNEQCAEARELASQIQFKNSKSTEEPKRQSASESEPSGLVRRNITDSDGQSINFANNVNRNENLSHQRTETVRVESTIRQSSRQSLDKILLIILFALSGLFLFLLLRRAYLIVDKEPFSI</sequence>
<dbReference type="CDD" id="cd23799">
    <property type="entry name" value="UBCc_UBE2J"/>
    <property type="match status" value="1"/>
</dbReference>
<dbReference type="FunFam" id="3.10.110.10:FF:000086">
    <property type="entry name" value="Ubiquitin-conjugating enzyme E2 J1"/>
    <property type="match status" value="1"/>
</dbReference>
<feature type="domain" description="UBC core" evidence="3">
    <location>
        <begin position="8"/>
        <end position="167"/>
    </location>
</feature>
<evidence type="ECO:0000256" key="2">
    <source>
        <dbReference type="SAM" id="Phobius"/>
    </source>
</evidence>
<feature type="transmembrane region" description="Helical" evidence="2">
    <location>
        <begin position="253"/>
        <end position="270"/>
    </location>
</feature>
<dbReference type="PANTHER" id="PTHR24067">
    <property type="entry name" value="UBIQUITIN-CONJUGATING ENZYME E2"/>
    <property type="match status" value="1"/>
</dbReference>
<dbReference type="SMART" id="SM00212">
    <property type="entry name" value="UBCc"/>
    <property type="match status" value="1"/>
</dbReference>
<evidence type="ECO:0000313" key="5">
    <source>
        <dbReference type="Proteomes" id="UP000663879"/>
    </source>
</evidence>
<keyword evidence="2" id="KW-0812">Transmembrane</keyword>
<dbReference type="EMBL" id="CAJNOC010000136">
    <property type="protein sequence ID" value="CAF0718241.1"/>
    <property type="molecule type" value="Genomic_DNA"/>
</dbReference>
<protein>
    <recommendedName>
        <fullName evidence="3">UBC core domain-containing protein</fullName>
    </recommendedName>
</protein>
<keyword evidence="5" id="KW-1185">Reference proteome</keyword>
<keyword evidence="2" id="KW-1133">Transmembrane helix</keyword>
<dbReference type="AlphaFoldDB" id="A0A813M544"/>
<dbReference type="OrthoDB" id="1158011at2759"/>
<dbReference type="InterPro" id="IPR000608">
    <property type="entry name" value="UBC"/>
</dbReference>
<gene>
    <name evidence="4" type="ORF">OXX778_LOCUS1930</name>
</gene>
<evidence type="ECO:0000259" key="3">
    <source>
        <dbReference type="PROSITE" id="PS50127"/>
    </source>
</evidence>
<dbReference type="InterPro" id="IPR050113">
    <property type="entry name" value="Ub_conjugating_enzyme"/>
</dbReference>
<evidence type="ECO:0000256" key="1">
    <source>
        <dbReference type="SAM" id="MobiDB-lite"/>
    </source>
</evidence>
<reference evidence="4" key="1">
    <citation type="submission" date="2021-02" db="EMBL/GenBank/DDBJ databases">
        <authorList>
            <person name="Nowell W R."/>
        </authorList>
    </citation>
    <scope>NUCLEOTIDE SEQUENCE</scope>
    <source>
        <strain evidence="4">Ploen Becks lab</strain>
    </source>
</reference>